<evidence type="ECO:0000256" key="4">
    <source>
        <dbReference type="ARBA" id="ARBA00022692"/>
    </source>
</evidence>
<dbReference type="PANTHER" id="PTHR42751">
    <property type="entry name" value="SODIUM/HYDROGEN EXCHANGER FAMILY/TRKA DOMAIN PROTEIN"/>
    <property type="match status" value="1"/>
</dbReference>
<dbReference type="InterPro" id="IPR006153">
    <property type="entry name" value="Cation/H_exchanger_TM"/>
</dbReference>
<dbReference type="EMBL" id="LNQE01001920">
    <property type="protein sequence ID" value="KUG02412.1"/>
    <property type="molecule type" value="Genomic_DNA"/>
</dbReference>
<evidence type="ECO:0000256" key="2">
    <source>
        <dbReference type="ARBA" id="ARBA00005551"/>
    </source>
</evidence>
<dbReference type="PANTHER" id="PTHR42751:SF3">
    <property type="entry name" value="SODIUM_GLUTAMATE SYMPORTER"/>
    <property type="match status" value="1"/>
</dbReference>
<evidence type="ECO:0000256" key="5">
    <source>
        <dbReference type="ARBA" id="ARBA00022989"/>
    </source>
</evidence>
<comment type="caution">
    <text evidence="8">The sequence shown here is derived from an EMBL/GenBank/DDBJ whole genome shotgun (WGS) entry which is preliminary data.</text>
</comment>
<feature type="domain" description="Cation/H+ exchanger transmembrane" evidence="7">
    <location>
        <begin position="1"/>
        <end position="55"/>
    </location>
</feature>
<evidence type="ECO:0000313" key="8">
    <source>
        <dbReference type="EMBL" id="KUG02412.1"/>
    </source>
</evidence>
<evidence type="ECO:0000259" key="7">
    <source>
        <dbReference type="Pfam" id="PF00999"/>
    </source>
</evidence>
<keyword evidence="4" id="KW-0812">Transmembrane</keyword>
<dbReference type="Pfam" id="PF00999">
    <property type="entry name" value="Na_H_Exchanger"/>
    <property type="match status" value="1"/>
</dbReference>
<accession>A0A0W8E188</accession>
<dbReference type="InterPro" id="IPR038770">
    <property type="entry name" value="Na+/solute_symporter_sf"/>
</dbReference>
<comment type="subcellular location">
    <subcellularLocation>
        <location evidence="1">Membrane</location>
        <topology evidence="1">Multi-pass membrane protein</topology>
    </subcellularLocation>
</comment>
<reference evidence="8" key="1">
    <citation type="journal article" date="2015" name="Proc. Natl. Acad. Sci. U.S.A.">
        <title>Networks of energetic and metabolic interactions define dynamics in microbial communities.</title>
        <authorList>
            <person name="Embree M."/>
            <person name="Liu J.K."/>
            <person name="Al-Bassam M.M."/>
            <person name="Zengler K."/>
        </authorList>
    </citation>
    <scope>NUCLEOTIDE SEQUENCE</scope>
</reference>
<comment type="similarity">
    <text evidence="2">Belongs to the monovalent cation:proton antiporter 2 (CPA2) transporter (TC 2.A.37) family.</text>
</comment>
<organism evidence="8">
    <name type="scientific">hydrocarbon metagenome</name>
    <dbReference type="NCBI Taxonomy" id="938273"/>
    <lineage>
        <taxon>unclassified sequences</taxon>
        <taxon>metagenomes</taxon>
        <taxon>ecological metagenomes</taxon>
    </lineage>
</organism>
<dbReference type="AlphaFoldDB" id="A0A0W8E188"/>
<dbReference type="GO" id="GO:0015297">
    <property type="term" value="F:antiporter activity"/>
    <property type="evidence" value="ECO:0007669"/>
    <property type="project" value="InterPro"/>
</dbReference>
<evidence type="ECO:0000256" key="6">
    <source>
        <dbReference type="ARBA" id="ARBA00023136"/>
    </source>
</evidence>
<dbReference type="GO" id="GO:1902600">
    <property type="term" value="P:proton transmembrane transport"/>
    <property type="evidence" value="ECO:0007669"/>
    <property type="project" value="InterPro"/>
</dbReference>
<evidence type="ECO:0000256" key="3">
    <source>
        <dbReference type="ARBA" id="ARBA00022448"/>
    </source>
</evidence>
<protein>
    <submittedName>
        <fullName evidence="8">Glutathione-regulated potassium-efflux system protein kefc</fullName>
    </submittedName>
</protein>
<proteinExistence type="inferred from homology"/>
<dbReference type="GO" id="GO:0016020">
    <property type="term" value="C:membrane"/>
    <property type="evidence" value="ECO:0007669"/>
    <property type="project" value="UniProtKB-SubCell"/>
</dbReference>
<keyword evidence="6" id="KW-0472">Membrane</keyword>
<evidence type="ECO:0000256" key="1">
    <source>
        <dbReference type="ARBA" id="ARBA00004141"/>
    </source>
</evidence>
<keyword evidence="5" id="KW-1133">Transmembrane helix</keyword>
<keyword evidence="3" id="KW-0813">Transport</keyword>
<name>A0A0W8E188_9ZZZZ</name>
<gene>
    <name evidence="8" type="ORF">ASZ90_020234</name>
</gene>
<dbReference type="Gene3D" id="1.20.1530.20">
    <property type="match status" value="1"/>
</dbReference>
<sequence length="77" mass="8131">MTGILAGPYGIGLVKSVHQVESIAEIGVILLLFSIGLEFSFKSLISIKKTILLGGELSGRVYYFIDLFGGSPDGPVS</sequence>